<dbReference type="Proteomes" id="UP000093561">
    <property type="component" value="Unassembled WGS sequence"/>
</dbReference>
<reference evidence="2" key="1">
    <citation type="submission" date="2015-03" db="EMBL/GenBank/DDBJ databases">
        <title>Wuchereria bancrofti Genome Sequencing Papua New Guinea Strain.</title>
        <authorList>
            <person name="Small S.T."/>
            <person name="Serre D."/>
            <person name="Zimmerman P.A."/>
        </authorList>
    </citation>
    <scope>NUCLEOTIDE SEQUENCE [LARGE SCALE GENOMIC DNA]</scope>
    <source>
        <strain evidence="2">pt0022</strain>
    </source>
</reference>
<keyword evidence="1" id="KW-0175">Coiled coil</keyword>
<dbReference type="AlphaFoldDB" id="A0A1I8EHB9"/>
<name>A0A1I8EHB9_WUCBA</name>
<reference evidence="2" key="2">
    <citation type="journal article" date="2016" name="Mol. Ecol.">
        <title>Population genomics of the filarial nematode parasite Wuchereria bancrofti from mosquitoes.</title>
        <authorList>
            <person name="Small S.T."/>
            <person name="Reimer L.J."/>
            <person name="Tisch D.J."/>
            <person name="King C.L."/>
            <person name="Christensen B.M."/>
            <person name="Siba P.M."/>
            <person name="Kazura J.W."/>
            <person name="Serre D."/>
            <person name="Zimmerman P.A."/>
        </authorList>
    </citation>
    <scope>NUCLEOTIDE SEQUENCE</scope>
    <source>
        <strain evidence="2">pt0022</strain>
    </source>
</reference>
<dbReference type="STRING" id="6293.A0A1I8EHB9"/>
<dbReference type="WBParaSite" id="maker-PairedContig_2062-snap-gene-1.15-mRNA-1">
    <property type="protein sequence ID" value="maker-PairedContig_2062-snap-gene-1.15-mRNA-1"/>
    <property type="gene ID" value="maker-PairedContig_2062-snap-gene-1.15"/>
</dbReference>
<evidence type="ECO:0000313" key="4">
    <source>
        <dbReference type="WBParaSite" id="mrna-Wban_04139"/>
    </source>
</evidence>
<evidence type="ECO:0000313" key="2">
    <source>
        <dbReference type="Proteomes" id="UP000093561"/>
    </source>
</evidence>
<reference evidence="3" key="3">
    <citation type="submission" date="2016-11" db="UniProtKB">
        <authorList>
            <consortium name="WormBaseParasite"/>
        </authorList>
    </citation>
    <scope>IDENTIFICATION</scope>
    <source>
        <strain evidence="3 4">pt0022</strain>
    </source>
</reference>
<organism evidence="3">
    <name type="scientific">Wuchereria bancrofti</name>
    <dbReference type="NCBI Taxonomy" id="6293"/>
    <lineage>
        <taxon>Eukaryota</taxon>
        <taxon>Metazoa</taxon>
        <taxon>Ecdysozoa</taxon>
        <taxon>Nematoda</taxon>
        <taxon>Chromadorea</taxon>
        <taxon>Rhabditida</taxon>
        <taxon>Spirurina</taxon>
        <taxon>Spiruromorpha</taxon>
        <taxon>Filarioidea</taxon>
        <taxon>Onchocercidae</taxon>
        <taxon>Wuchereria</taxon>
    </lineage>
</organism>
<feature type="coiled-coil region" evidence="1">
    <location>
        <begin position="97"/>
        <end position="138"/>
    </location>
</feature>
<dbReference type="WBParaSite" id="mrna-Wban_04139">
    <property type="protein sequence ID" value="mrna-Wban_04139"/>
    <property type="gene ID" value="Wban_04139"/>
</dbReference>
<sequence length="144" mass="16785">MASSLTSTANTMMTLPIRNECAKDTNVQLLLTKIDNLEQMKGEVSETLLNVIDKRIAYPRMITSYISEAANFRMKRMEEAELVWQAESMGKKDVEKMLEMINKMQEVEKENDALLHRVEKLKRRNKELEKTVKMNDEIIRSVVF</sequence>
<proteinExistence type="predicted"/>
<evidence type="ECO:0000313" key="3">
    <source>
        <dbReference type="WBParaSite" id="maker-PairedContig_2062-snap-gene-1.15-mRNA-1"/>
    </source>
</evidence>
<protein>
    <submittedName>
        <fullName evidence="3 4">Uncharacterized protein</fullName>
    </submittedName>
</protein>
<evidence type="ECO:0000256" key="1">
    <source>
        <dbReference type="SAM" id="Coils"/>
    </source>
</evidence>
<accession>A0A1I8EHB9</accession>